<dbReference type="AlphaFoldDB" id="A0A2H0BUM5"/>
<reference evidence="2 3" key="1">
    <citation type="submission" date="2017-09" db="EMBL/GenBank/DDBJ databases">
        <title>Depth-based differentiation of microbial function through sediment-hosted aquifers and enrichment of novel symbionts in the deep terrestrial subsurface.</title>
        <authorList>
            <person name="Probst A.J."/>
            <person name="Ladd B."/>
            <person name="Jarett J.K."/>
            <person name="Geller-Mcgrath D.E."/>
            <person name="Sieber C.M."/>
            <person name="Emerson J.B."/>
            <person name="Anantharaman K."/>
            <person name="Thomas B.C."/>
            <person name="Malmstrom R."/>
            <person name="Stieglmeier M."/>
            <person name="Klingl A."/>
            <person name="Woyke T."/>
            <person name="Ryan C.M."/>
            <person name="Banfield J.F."/>
        </authorList>
    </citation>
    <scope>NUCLEOTIDE SEQUENCE [LARGE SCALE GENOMIC DNA]</scope>
    <source>
        <strain evidence="2">CG22_combo_CG10-13_8_21_14_all_47_17</strain>
    </source>
</reference>
<dbReference type="InterPro" id="IPR019545">
    <property type="entry name" value="DM13_domain"/>
</dbReference>
<dbReference type="EMBL" id="PCSZ01000039">
    <property type="protein sequence ID" value="PIP60698.1"/>
    <property type="molecule type" value="Genomic_DNA"/>
</dbReference>
<evidence type="ECO:0000313" key="3">
    <source>
        <dbReference type="Proteomes" id="UP000231581"/>
    </source>
</evidence>
<accession>A0A2H0BUM5</accession>
<evidence type="ECO:0000313" key="2">
    <source>
        <dbReference type="EMBL" id="PIP60698.1"/>
    </source>
</evidence>
<proteinExistence type="predicted"/>
<evidence type="ECO:0000259" key="1">
    <source>
        <dbReference type="PROSITE" id="PS51549"/>
    </source>
</evidence>
<name>A0A2H0BUM5_9BACT</name>
<dbReference type="Pfam" id="PF10517">
    <property type="entry name" value="DM13"/>
    <property type="match status" value="1"/>
</dbReference>
<dbReference type="PROSITE" id="PS51257">
    <property type="entry name" value="PROKAR_LIPOPROTEIN"/>
    <property type="match status" value="1"/>
</dbReference>
<dbReference type="PROSITE" id="PS51549">
    <property type="entry name" value="DM13"/>
    <property type="match status" value="1"/>
</dbReference>
<gene>
    <name evidence="2" type="ORF">COX00_01930</name>
</gene>
<dbReference type="Proteomes" id="UP000231581">
    <property type="component" value="Unassembled WGS sequence"/>
</dbReference>
<sequence>MKILRSLGSGFFVLVLLGSGCSTVPPYTPGEVPTAAQLEQMTPEDIHANMQTMLEKDPPKSLSEDERYQELMHSINLMKAGRIERFADFQGMNAFSADGSAKIVKNDMHYQVVFSEDFSVAAGPRLVVSASNGLSPSDKKALEQNGAVRLGELKASSGIQTYDLPEGFDINQTKSIVIFSEPFQTVFAVANIQ</sequence>
<organism evidence="2 3">
    <name type="scientific">Candidatus Uhrbacteria bacterium CG22_combo_CG10-13_8_21_14_all_47_17</name>
    <dbReference type="NCBI Taxonomy" id="1975041"/>
    <lineage>
        <taxon>Bacteria</taxon>
        <taxon>Candidatus Uhriibacteriota</taxon>
    </lineage>
</organism>
<comment type="caution">
    <text evidence="2">The sequence shown here is derived from an EMBL/GenBank/DDBJ whole genome shotgun (WGS) entry which is preliminary data.</text>
</comment>
<protein>
    <recommendedName>
        <fullName evidence="1">DM13 domain-containing protein</fullName>
    </recommendedName>
</protein>
<feature type="domain" description="DM13" evidence="1">
    <location>
        <begin position="87"/>
        <end position="193"/>
    </location>
</feature>